<evidence type="ECO:0000313" key="8">
    <source>
        <dbReference type="Proteomes" id="UP000050301"/>
    </source>
</evidence>
<dbReference type="InterPro" id="IPR008571">
    <property type="entry name" value="HerA-like"/>
</dbReference>
<reference evidence="7 8" key="1">
    <citation type="submission" date="2015-09" db="EMBL/GenBank/DDBJ databases">
        <title>Heavy metals and arsenic resistance mechanisms in polyextremophilic archaea of the family Ferroplasmaceae.</title>
        <authorList>
            <person name="Bulaev A.G."/>
            <person name="Kanygina A.V."/>
        </authorList>
    </citation>
    <scope>NUCLEOTIDE SEQUENCE [LARGE SCALE GENOMIC DNA]</scope>
    <source>
        <strain evidence="7 8">BH2</strain>
    </source>
</reference>
<protein>
    <submittedName>
        <fullName evidence="7">ATPase</fullName>
    </submittedName>
</protein>
<dbReference type="Proteomes" id="UP000050301">
    <property type="component" value="Unassembled WGS sequence"/>
</dbReference>
<evidence type="ECO:0000259" key="6">
    <source>
        <dbReference type="Pfam" id="PF09378"/>
    </source>
</evidence>
<feature type="domain" description="Helicase HerA barrel" evidence="6">
    <location>
        <begin position="19"/>
        <end position="96"/>
    </location>
</feature>
<organism evidence="7 8">
    <name type="scientific">Acidiplasma cupricumulans</name>
    <dbReference type="NCBI Taxonomy" id="312540"/>
    <lineage>
        <taxon>Archaea</taxon>
        <taxon>Methanobacteriati</taxon>
        <taxon>Thermoplasmatota</taxon>
        <taxon>Thermoplasmata</taxon>
        <taxon>Thermoplasmatales</taxon>
        <taxon>Ferroplasmaceae</taxon>
        <taxon>Acidiplasma</taxon>
    </lineage>
</organism>
<dbReference type="PANTHER" id="PTHR42957:SF1">
    <property type="entry name" value="HELICASE MJ1565-RELATED"/>
    <property type="match status" value="1"/>
</dbReference>
<dbReference type="EMBL" id="LKBH01000261">
    <property type="protein sequence ID" value="KQB34332.1"/>
    <property type="molecule type" value="Genomic_DNA"/>
</dbReference>
<evidence type="ECO:0000256" key="3">
    <source>
        <dbReference type="ARBA" id="ARBA00048954"/>
    </source>
</evidence>
<accession>A0A0N8VKP9</accession>
<dbReference type="Pfam" id="PF01935">
    <property type="entry name" value="DUF87"/>
    <property type="match status" value="1"/>
</dbReference>
<dbReference type="InterPro" id="IPR027417">
    <property type="entry name" value="P-loop_NTPase"/>
</dbReference>
<evidence type="ECO:0000313" key="7">
    <source>
        <dbReference type="EMBL" id="KQB34332.1"/>
    </source>
</evidence>
<evidence type="ECO:0000256" key="2">
    <source>
        <dbReference type="ARBA" id="ARBA00034617"/>
    </source>
</evidence>
<dbReference type="InterPro" id="IPR018538">
    <property type="entry name" value="HerA_barrel_dom"/>
</dbReference>
<keyword evidence="8" id="KW-1185">Reference proteome</keyword>
<dbReference type="SUPFAM" id="SSF52540">
    <property type="entry name" value="P-loop containing nucleoside triphosphate hydrolases"/>
    <property type="match status" value="1"/>
</dbReference>
<proteinExistence type="inferred from homology"/>
<comment type="catalytic activity">
    <reaction evidence="3">
        <text>ATP + H2O = ADP + phosphate + H(+)</text>
        <dbReference type="Rhea" id="RHEA:13065"/>
        <dbReference type="ChEBI" id="CHEBI:15377"/>
        <dbReference type="ChEBI" id="CHEBI:15378"/>
        <dbReference type="ChEBI" id="CHEBI:30616"/>
        <dbReference type="ChEBI" id="CHEBI:43474"/>
        <dbReference type="ChEBI" id="CHEBI:456216"/>
        <dbReference type="EC" id="5.6.2.3"/>
    </reaction>
</comment>
<evidence type="ECO:0000259" key="5">
    <source>
        <dbReference type="Pfam" id="PF01935"/>
    </source>
</evidence>
<dbReference type="GO" id="GO:0043138">
    <property type="term" value="F:3'-5' DNA helicase activity"/>
    <property type="evidence" value="ECO:0007669"/>
    <property type="project" value="UniProtKB-EC"/>
</dbReference>
<comment type="similarity">
    <text evidence="1">Belongs to the HerA family.</text>
</comment>
<dbReference type="PANTHER" id="PTHR42957">
    <property type="entry name" value="HELICASE MJ1565-RELATED"/>
    <property type="match status" value="1"/>
</dbReference>
<dbReference type="GO" id="GO:0043139">
    <property type="term" value="F:5'-3' DNA helicase activity"/>
    <property type="evidence" value="ECO:0007669"/>
    <property type="project" value="UniProtKB-EC"/>
</dbReference>
<dbReference type="Pfam" id="PF09378">
    <property type="entry name" value="HAS-barrel"/>
    <property type="match status" value="1"/>
</dbReference>
<sequence>MKAGVKGVQDLEYEIGFTAGKNSSGHFQFVISENADIKKWEYVGLNINGSIVIGRIEDIVSKSDLMDESIDYESIKRYTENKINDSTNMSYVNVLGRLENDNLVQSREIITPGLKVYKLSSAILKKLFSFPDEESLYIGNLPDTGVPVSINIKGMRRHLAILAQTGAGKSHTASVIMEELLKKGASIIVLDPHADYVFMKKDRDGKIYSDNIDVFRTPLSTGRYSRDDIGIIKEFTIRFQDLTADDIKGIMGIKDNYTQMSPLIDDILKAMKGKKDLNDFMNTAEKLPQDDYRKIKGRLVFLEKIREIFSDYTTGIKDYLGPGKMSVLDLSGMDQYLANYFSFRILSEIYDSKISSEFKYPVFIFVEEAHNFVPPRVNSNIAGMIKKIAAEGRKFGIFLTVITQRPGKIDADVLSQCNSQIILRVTNPIDQNAILQSSENITESLMEDLPSLDTGEAIIVGEIVKMPVIIKVRDRETKPGGSDIDIISLLKEARDEVRKMNNPDEIKKKNKNLLGDF</sequence>
<dbReference type="InParanoid" id="A0A0N8VKP9"/>
<evidence type="ECO:0000256" key="1">
    <source>
        <dbReference type="ARBA" id="ARBA00007816"/>
    </source>
</evidence>
<dbReference type="InterPro" id="IPR002789">
    <property type="entry name" value="HerA_central"/>
</dbReference>
<comment type="catalytic activity">
    <reaction evidence="2">
        <text>Couples ATP hydrolysis with the unwinding of duplex DNA by translocating in the 3'-5' direction.</text>
        <dbReference type="EC" id="5.6.2.4"/>
    </reaction>
</comment>
<comment type="catalytic activity">
    <reaction evidence="4">
        <text>ATP + H2O = ADP + phosphate + H(+)</text>
        <dbReference type="Rhea" id="RHEA:13065"/>
        <dbReference type="ChEBI" id="CHEBI:15377"/>
        <dbReference type="ChEBI" id="CHEBI:15378"/>
        <dbReference type="ChEBI" id="CHEBI:30616"/>
        <dbReference type="ChEBI" id="CHEBI:43474"/>
        <dbReference type="ChEBI" id="CHEBI:456216"/>
        <dbReference type="EC" id="5.6.2.4"/>
    </reaction>
</comment>
<gene>
    <name evidence="7" type="ORF">AOG55_00960</name>
</gene>
<feature type="domain" description="Helicase HerA central" evidence="5">
    <location>
        <begin position="137"/>
        <end position="349"/>
    </location>
</feature>
<dbReference type="Gene3D" id="3.40.50.300">
    <property type="entry name" value="P-loop containing nucleotide triphosphate hydrolases"/>
    <property type="match status" value="2"/>
</dbReference>
<dbReference type="AlphaFoldDB" id="A0A0N8VKP9"/>
<comment type="caution">
    <text evidence="7">The sequence shown here is derived from an EMBL/GenBank/DDBJ whole genome shotgun (WGS) entry which is preliminary data.</text>
</comment>
<evidence type="ECO:0000256" key="4">
    <source>
        <dbReference type="ARBA" id="ARBA00048988"/>
    </source>
</evidence>
<name>A0A0N8VKP9_9ARCH</name>